<reference evidence="1 2" key="1">
    <citation type="submission" date="2019-09" db="EMBL/GenBank/DDBJ databases">
        <title>Salinarimonas rosea gen. nov., sp. nov., a new member of the a-2 subgroup of the Proteobacteria.</title>
        <authorList>
            <person name="Liu J."/>
        </authorList>
    </citation>
    <scope>NUCLEOTIDE SEQUENCE [LARGE SCALE GENOMIC DNA]</scope>
    <source>
        <strain evidence="1 2">BN140002</strain>
    </source>
</reference>
<evidence type="ECO:0000313" key="1">
    <source>
        <dbReference type="EMBL" id="KAA2236095.1"/>
    </source>
</evidence>
<gene>
    <name evidence="1" type="ORF">F0L46_15370</name>
</gene>
<dbReference type="RefSeq" id="WP_149819082.1">
    <property type="nucleotide sequence ID" value="NZ_VUOA01000028.1"/>
</dbReference>
<organism evidence="1 2">
    <name type="scientific">Salinarimonas soli</name>
    <dbReference type="NCBI Taxonomy" id="1638099"/>
    <lineage>
        <taxon>Bacteria</taxon>
        <taxon>Pseudomonadati</taxon>
        <taxon>Pseudomonadota</taxon>
        <taxon>Alphaproteobacteria</taxon>
        <taxon>Hyphomicrobiales</taxon>
        <taxon>Salinarimonadaceae</taxon>
        <taxon>Salinarimonas</taxon>
    </lineage>
</organism>
<comment type="caution">
    <text evidence="1">The sequence shown here is derived from an EMBL/GenBank/DDBJ whole genome shotgun (WGS) entry which is preliminary data.</text>
</comment>
<accession>A0A5B2VBP9</accession>
<reference evidence="1 2" key="2">
    <citation type="submission" date="2019-09" db="EMBL/GenBank/DDBJ databases">
        <authorList>
            <person name="Jin C."/>
        </authorList>
    </citation>
    <scope>NUCLEOTIDE SEQUENCE [LARGE SCALE GENOMIC DNA]</scope>
    <source>
        <strain evidence="1 2">BN140002</strain>
    </source>
</reference>
<protein>
    <submittedName>
        <fullName evidence="1">Uncharacterized protein</fullName>
    </submittedName>
</protein>
<keyword evidence="2" id="KW-1185">Reference proteome</keyword>
<dbReference type="EMBL" id="VUOA01000028">
    <property type="protein sequence ID" value="KAA2236095.1"/>
    <property type="molecule type" value="Genomic_DNA"/>
</dbReference>
<dbReference type="Proteomes" id="UP000323142">
    <property type="component" value="Unassembled WGS sequence"/>
</dbReference>
<proteinExistence type="predicted"/>
<sequence>MSHHAELRRVIEEGEIATGLAAQRFLPRFARKLARYRELCETTRNPLARRYYAWQVERYGRLAADAEQDIARARDIRSARHGGLLPRR</sequence>
<dbReference type="AlphaFoldDB" id="A0A5B2VBP9"/>
<evidence type="ECO:0000313" key="2">
    <source>
        <dbReference type="Proteomes" id="UP000323142"/>
    </source>
</evidence>
<name>A0A5B2VBP9_9HYPH</name>